<reference evidence="3 4" key="1">
    <citation type="submission" date="2019-04" db="EMBL/GenBank/DDBJ databases">
        <authorList>
            <person name="Feng G."/>
            <person name="Zhang J."/>
            <person name="Zhu H."/>
        </authorList>
    </citation>
    <scope>NUCLEOTIDE SEQUENCE [LARGE SCALE GENOMIC DNA]</scope>
    <source>
        <strain evidence="3 4">92R-1</strain>
    </source>
</reference>
<dbReference type="Pfam" id="PF10727">
    <property type="entry name" value="Rossmann-like"/>
    <property type="match status" value="1"/>
</dbReference>
<proteinExistence type="predicted"/>
<protein>
    <submittedName>
        <fullName evidence="3">DUF2520 domain-containing protein</fullName>
    </submittedName>
</protein>
<dbReference type="InterPro" id="IPR037108">
    <property type="entry name" value="TM1727-like_C_sf"/>
</dbReference>
<sequence>MSNSLIEPPEVGKLRIVLLGAGRVAQHLATALHQAGHTVLQVWSRTLSSAEAVARQLPETAAITDSTALAAADLYIVAVPDAAVPAVVGAAHFPAGALVVHTAGALPLSVFEQWPSVRGGVLYPVQTFSPGRTIEWQTVPLCVEAADIAGEATLLGLANTLSADVRLVTTPQRLRLHIAAVFACNFTNHLLGISHALLTHDALPVDLLAPLVRETIDKALVEPPFQVQTGPAARHDQTTLARHEAALAAYPEWQILYKMLSDSIQRQASNEAQNNEGAF</sequence>
<gene>
    <name evidence="3" type="ORF">EU556_07235</name>
</gene>
<evidence type="ECO:0000259" key="2">
    <source>
        <dbReference type="Pfam" id="PF10728"/>
    </source>
</evidence>
<dbReference type="SUPFAM" id="SSF48179">
    <property type="entry name" value="6-phosphogluconate dehydrogenase C-terminal domain-like"/>
    <property type="match status" value="1"/>
</dbReference>
<organism evidence="3 4">
    <name type="scientific">Hymenobacter fodinae</name>
    <dbReference type="NCBI Taxonomy" id="2510796"/>
    <lineage>
        <taxon>Bacteria</taxon>
        <taxon>Pseudomonadati</taxon>
        <taxon>Bacteroidota</taxon>
        <taxon>Cytophagia</taxon>
        <taxon>Cytophagales</taxon>
        <taxon>Hymenobacteraceae</taxon>
        <taxon>Hymenobacter</taxon>
    </lineage>
</organism>
<keyword evidence="4" id="KW-1185">Reference proteome</keyword>
<evidence type="ECO:0000259" key="1">
    <source>
        <dbReference type="Pfam" id="PF10727"/>
    </source>
</evidence>
<dbReference type="Pfam" id="PF10728">
    <property type="entry name" value="DUF2520"/>
    <property type="match status" value="1"/>
</dbReference>
<name>A0A4Z0P699_9BACT</name>
<dbReference type="RefSeq" id="WP_135432709.1">
    <property type="nucleotide sequence ID" value="NZ_SRLA01000002.1"/>
</dbReference>
<dbReference type="Gene3D" id="3.40.50.720">
    <property type="entry name" value="NAD(P)-binding Rossmann-like Domain"/>
    <property type="match status" value="1"/>
</dbReference>
<feature type="domain" description="Putative oxidoreductase/dehydrogenase Rossmann-like" evidence="1">
    <location>
        <begin position="13"/>
        <end position="111"/>
    </location>
</feature>
<dbReference type="Gene3D" id="1.10.1040.20">
    <property type="entry name" value="ProC-like, C-terminal domain"/>
    <property type="match status" value="1"/>
</dbReference>
<dbReference type="EMBL" id="SRLA01000002">
    <property type="protein sequence ID" value="TGE07540.1"/>
    <property type="molecule type" value="Genomic_DNA"/>
</dbReference>
<accession>A0A4Z0P699</accession>
<dbReference type="AlphaFoldDB" id="A0A4Z0P699"/>
<evidence type="ECO:0000313" key="4">
    <source>
        <dbReference type="Proteomes" id="UP000298337"/>
    </source>
</evidence>
<feature type="domain" description="DUF2520" evidence="2">
    <location>
        <begin position="139"/>
        <end position="263"/>
    </location>
</feature>
<comment type="caution">
    <text evidence="3">The sequence shown here is derived from an EMBL/GenBank/DDBJ whole genome shotgun (WGS) entry which is preliminary data.</text>
</comment>
<dbReference type="Proteomes" id="UP000298337">
    <property type="component" value="Unassembled WGS sequence"/>
</dbReference>
<dbReference type="PANTHER" id="PTHR40459">
    <property type="entry name" value="CONSERVED HYPOTHETICAL ALANINE AND LEUCINE RICH PROTEIN"/>
    <property type="match status" value="1"/>
</dbReference>
<dbReference type="InterPro" id="IPR008927">
    <property type="entry name" value="6-PGluconate_DH-like_C_sf"/>
</dbReference>
<dbReference type="InterPro" id="IPR019665">
    <property type="entry name" value="OxRdtase/DH_put_Rossmann_dom"/>
</dbReference>
<evidence type="ECO:0000313" key="3">
    <source>
        <dbReference type="EMBL" id="TGE07540.1"/>
    </source>
</evidence>
<dbReference type="PANTHER" id="PTHR40459:SF1">
    <property type="entry name" value="CONSERVED HYPOTHETICAL ALANINE AND LEUCINE RICH PROTEIN"/>
    <property type="match status" value="1"/>
</dbReference>
<dbReference type="InterPro" id="IPR036291">
    <property type="entry name" value="NAD(P)-bd_dom_sf"/>
</dbReference>
<dbReference type="OrthoDB" id="9810755at2"/>
<dbReference type="InterPro" id="IPR018931">
    <property type="entry name" value="DUF2520"/>
</dbReference>
<dbReference type="SUPFAM" id="SSF51735">
    <property type="entry name" value="NAD(P)-binding Rossmann-fold domains"/>
    <property type="match status" value="1"/>
</dbReference>